<comment type="caution">
    <text evidence="6">The sequence shown here is derived from an EMBL/GenBank/DDBJ whole genome shotgun (WGS) entry which is preliminary data.</text>
</comment>
<proteinExistence type="inferred from homology"/>
<dbReference type="GO" id="GO:0009307">
    <property type="term" value="P:DNA restriction-modification system"/>
    <property type="evidence" value="ECO:0007669"/>
    <property type="project" value="UniProtKB-KW"/>
</dbReference>
<accession>H7FSY8</accession>
<keyword evidence="3" id="KW-0238">DNA-binding</keyword>
<dbReference type="eggNOG" id="COG0732">
    <property type="taxonomic scope" value="Bacteria"/>
</dbReference>
<evidence type="ECO:0000313" key="6">
    <source>
        <dbReference type="EMBL" id="EIA08685.1"/>
    </source>
</evidence>
<evidence type="ECO:0000259" key="5">
    <source>
        <dbReference type="Pfam" id="PF01420"/>
    </source>
</evidence>
<dbReference type="AlphaFoldDB" id="H7FSY8"/>
<dbReference type="STRING" id="1086011.HJ01_02407"/>
<dbReference type="EMBL" id="AHKF01000018">
    <property type="protein sequence ID" value="EIA08685.1"/>
    <property type="molecule type" value="Genomic_DNA"/>
</dbReference>
<dbReference type="PANTHER" id="PTHR30408">
    <property type="entry name" value="TYPE-1 RESTRICTION ENZYME ECOKI SPECIFICITY PROTEIN"/>
    <property type="match status" value="1"/>
</dbReference>
<keyword evidence="6" id="KW-0378">Hydrolase</keyword>
<protein>
    <submittedName>
        <fullName evidence="6">Restriction modification system DNA specificity domain protein</fullName>
        <ecNumber evidence="6">3.1.21.3</ecNumber>
    </submittedName>
</protein>
<evidence type="ECO:0000256" key="1">
    <source>
        <dbReference type="ARBA" id="ARBA00010923"/>
    </source>
</evidence>
<dbReference type="CDD" id="cd17263">
    <property type="entry name" value="RMtype1_S_AbaB8300I-TRD1-CR1_like"/>
    <property type="match status" value="1"/>
</dbReference>
<comment type="similarity">
    <text evidence="1">Belongs to the type-I restriction system S methylase family.</text>
</comment>
<evidence type="ECO:0000256" key="3">
    <source>
        <dbReference type="ARBA" id="ARBA00023125"/>
    </source>
</evidence>
<feature type="domain" description="Type I restriction modification DNA specificity" evidence="5">
    <location>
        <begin position="234"/>
        <end position="360"/>
    </location>
</feature>
<sequence>MKEYKLTEVCDFQGGTQPPKSEWINEPKNGYVRMLQIRDFTQGKAQHIEYVKDSKKVNKCQEDDILIARYGASIGKIVTGLEGAYNVALIKTIPNENLLTKKFLQSVLKSPVFQNFILSIGARAAQAGFNKDDLSRFRISLPSLDDQIRIAEILSQAENLITQRKESILLLDELLKSTFLEMFGDPVRNEKGWKQDYLQNYSIKISSGSTPLGGKEVYQRKGKFFIRSQNVRMNFLDYSDIYCISDEIHNKMKRTWIKNEDVLLNITGASIGRIATYYGEDDNANVNQHVCIIRTIKEKLNPRFLEYQIAENHFQKVCIGASTGGTRESFTFEMIKKFNIILPPLELQTRFAIIVKKVETLKGEYQASLKELENMYAVLSQKAFKGELKVEEYTNNEVLGMVAETKGEY</sequence>
<dbReference type="Gene3D" id="3.90.220.20">
    <property type="entry name" value="DNA methylase specificity domains"/>
    <property type="match status" value="2"/>
</dbReference>
<name>H7FSY8_FLAFP</name>
<dbReference type="PANTHER" id="PTHR30408:SF12">
    <property type="entry name" value="TYPE I RESTRICTION ENZYME MJAVIII SPECIFICITY SUBUNIT"/>
    <property type="match status" value="1"/>
</dbReference>
<keyword evidence="4" id="KW-0175">Coiled coil</keyword>
<reference evidence="6 7" key="1">
    <citation type="journal article" date="2014" name="Acta Crystallogr. D">
        <title>Structure-based characterization and antifreeze properties of a hyperactive ice-binding protein from the Antarctic bacterium Flavobacterium frigoris PS1.</title>
        <authorList>
            <person name="Do H."/>
            <person name="Kim S.J."/>
            <person name="Kim H.J."/>
            <person name="Lee J.H."/>
        </authorList>
    </citation>
    <scope>NUCLEOTIDE SEQUENCE [LARGE SCALE GENOMIC DNA]</scope>
    <source>
        <strain evidence="6 7">PS1</strain>
    </source>
</reference>
<feature type="domain" description="Type I restriction modification DNA specificity" evidence="5">
    <location>
        <begin position="2"/>
        <end position="168"/>
    </location>
</feature>
<dbReference type="GO" id="GO:0009035">
    <property type="term" value="F:type I site-specific deoxyribonuclease activity"/>
    <property type="evidence" value="ECO:0007669"/>
    <property type="project" value="UniProtKB-EC"/>
</dbReference>
<dbReference type="InterPro" id="IPR044946">
    <property type="entry name" value="Restrct_endonuc_typeI_TRD_sf"/>
</dbReference>
<evidence type="ECO:0000313" key="7">
    <source>
        <dbReference type="Proteomes" id="UP000005566"/>
    </source>
</evidence>
<gene>
    <name evidence="6" type="ORF">HJ01_02407</name>
</gene>
<dbReference type="OrthoDB" id="9816225at2"/>
<evidence type="ECO:0000256" key="2">
    <source>
        <dbReference type="ARBA" id="ARBA00022747"/>
    </source>
</evidence>
<dbReference type="Pfam" id="PF01420">
    <property type="entry name" value="Methylase_S"/>
    <property type="match status" value="2"/>
</dbReference>
<feature type="coiled-coil region" evidence="4">
    <location>
        <begin position="355"/>
        <end position="382"/>
    </location>
</feature>
<dbReference type="SUPFAM" id="SSF116734">
    <property type="entry name" value="DNA methylase specificity domain"/>
    <property type="match status" value="2"/>
</dbReference>
<dbReference type="InterPro" id="IPR000055">
    <property type="entry name" value="Restrct_endonuc_typeI_TRD"/>
</dbReference>
<keyword evidence="7" id="KW-1185">Reference proteome</keyword>
<dbReference type="Proteomes" id="UP000005566">
    <property type="component" value="Unassembled WGS sequence"/>
</dbReference>
<evidence type="ECO:0000256" key="4">
    <source>
        <dbReference type="SAM" id="Coils"/>
    </source>
</evidence>
<dbReference type="InterPro" id="IPR052021">
    <property type="entry name" value="Type-I_RS_S_subunit"/>
</dbReference>
<dbReference type="EC" id="3.1.21.3" evidence="6"/>
<keyword evidence="2" id="KW-0680">Restriction system</keyword>
<dbReference type="RefSeq" id="WP_007138584.1">
    <property type="nucleotide sequence ID" value="NZ_AHKF01000018.1"/>
</dbReference>
<organism evidence="6 7">
    <name type="scientific">Flavobacterium frigoris (strain PS1)</name>
    <dbReference type="NCBI Taxonomy" id="1086011"/>
    <lineage>
        <taxon>Bacteria</taxon>
        <taxon>Pseudomonadati</taxon>
        <taxon>Bacteroidota</taxon>
        <taxon>Flavobacteriia</taxon>
        <taxon>Flavobacteriales</taxon>
        <taxon>Flavobacteriaceae</taxon>
        <taxon>Flavobacterium</taxon>
    </lineage>
</organism>
<dbReference type="GO" id="GO:0003677">
    <property type="term" value="F:DNA binding"/>
    <property type="evidence" value="ECO:0007669"/>
    <property type="project" value="UniProtKB-KW"/>
</dbReference>
<dbReference type="PATRIC" id="fig|1086011.3.peg.2356"/>